<dbReference type="InterPro" id="IPR043502">
    <property type="entry name" value="DNA/RNA_pol_sf"/>
</dbReference>
<keyword evidence="1" id="KW-1185">Reference proteome</keyword>
<dbReference type="GeneID" id="127746634"/>
<proteinExistence type="predicted"/>
<accession>A0A9C6TT59</accession>
<dbReference type="RefSeq" id="XP_052116484.1">
    <property type="nucleotide sequence ID" value="XM_052260524.1"/>
</dbReference>
<reference evidence="2" key="2">
    <citation type="submission" date="2025-08" db="UniProtKB">
        <authorList>
            <consortium name="RefSeq"/>
        </authorList>
    </citation>
    <scope>IDENTIFICATION</scope>
    <source>
        <tissue evidence="2">Whole plant</tissue>
    </source>
</reference>
<evidence type="ECO:0000313" key="1">
    <source>
        <dbReference type="Proteomes" id="UP000515211"/>
    </source>
</evidence>
<dbReference type="Proteomes" id="UP000515211">
    <property type="component" value="Chromosome 4"/>
</dbReference>
<evidence type="ECO:0000313" key="2">
    <source>
        <dbReference type="RefSeq" id="XP_052116484.1"/>
    </source>
</evidence>
<dbReference type="SUPFAM" id="SSF56672">
    <property type="entry name" value="DNA/RNA polymerases"/>
    <property type="match status" value="1"/>
</dbReference>
<dbReference type="KEGG" id="adu:127746634"/>
<dbReference type="PANTHER" id="PTHR11439">
    <property type="entry name" value="GAG-POL-RELATED RETROTRANSPOSON"/>
    <property type="match status" value="1"/>
</dbReference>
<gene>
    <name evidence="2" type="primary">LOC127746634</name>
</gene>
<sequence length="245" mass="27617">MDTPMSITCYLDKDEQGKSIDVKKYRGMIGSLLYLTASRPDIMFSVCMCVRYQANPKESHLSVVKRIMKYLIGTLSVGLWYPKGSTCDLIGYSDSDFAGCKLDRKSTSGTCHLLGNSLVSWHSKKQVSVALSTTEAEYVAAGSCCAQILWMKQQLVDYGLMLDHIPIKCDNTSAINLTKNPVQHSRTKHIEIRHHFIRDHVEKGDVVIEFVETSKQLADIFTKHLCKESFFNIRNELGILDSNLI</sequence>
<dbReference type="CDD" id="cd09272">
    <property type="entry name" value="RNase_HI_RT_Ty1"/>
    <property type="match status" value="1"/>
</dbReference>
<dbReference type="PANTHER" id="PTHR11439:SF442">
    <property type="entry name" value="CYSTEINE-RICH RLK (RECEPTOR-LIKE PROTEIN KINASE) 8"/>
    <property type="match status" value="1"/>
</dbReference>
<dbReference type="AlphaFoldDB" id="A0A9C6TT59"/>
<organism evidence="1 2">
    <name type="scientific">Arachis duranensis</name>
    <name type="common">Wild peanut</name>
    <dbReference type="NCBI Taxonomy" id="130453"/>
    <lineage>
        <taxon>Eukaryota</taxon>
        <taxon>Viridiplantae</taxon>
        <taxon>Streptophyta</taxon>
        <taxon>Embryophyta</taxon>
        <taxon>Tracheophyta</taxon>
        <taxon>Spermatophyta</taxon>
        <taxon>Magnoliopsida</taxon>
        <taxon>eudicotyledons</taxon>
        <taxon>Gunneridae</taxon>
        <taxon>Pentapetalae</taxon>
        <taxon>rosids</taxon>
        <taxon>fabids</taxon>
        <taxon>Fabales</taxon>
        <taxon>Fabaceae</taxon>
        <taxon>Papilionoideae</taxon>
        <taxon>50 kb inversion clade</taxon>
        <taxon>dalbergioids sensu lato</taxon>
        <taxon>Dalbergieae</taxon>
        <taxon>Pterocarpus clade</taxon>
        <taxon>Arachis</taxon>
    </lineage>
</organism>
<name>A0A9C6TT59_ARADU</name>
<protein>
    <submittedName>
        <fullName evidence="2">Secreted RxLR effector protein 161-like</fullName>
    </submittedName>
</protein>
<reference evidence="1" key="1">
    <citation type="journal article" date="2016" name="Nat. Genet.">
        <title>The genome sequences of Arachis duranensis and Arachis ipaensis, the diploid ancestors of cultivated peanut.</title>
        <authorList>
            <person name="Bertioli D.J."/>
            <person name="Cannon S.B."/>
            <person name="Froenicke L."/>
            <person name="Huang G."/>
            <person name="Farmer A.D."/>
            <person name="Cannon E.K."/>
            <person name="Liu X."/>
            <person name="Gao D."/>
            <person name="Clevenger J."/>
            <person name="Dash S."/>
            <person name="Ren L."/>
            <person name="Moretzsohn M.C."/>
            <person name="Shirasawa K."/>
            <person name="Huang W."/>
            <person name="Vidigal B."/>
            <person name="Abernathy B."/>
            <person name="Chu Y."/>
            <person name="Niederhuth C.E."/>
            <person name="Umale P."/>
            <person name="Araujo A.C."/>
            <person name="Kozik A."/>
            <person name="Kim K.D."/>
            <person name="Burow M.D."/>
            <person name="Varshney R.K."/>
            <person name="Wang X."/>
            <person name="Zhang X."/>
            <person name="Barkley N."/>
            <person name="Guimaraes P.M."/>
            <person name="Isobe S."/>
            <person name="Guo B."/>
            <person name="Liao B."/>
            <person name="Stalker H.T."/>
            <person name="Schmitz R.J."/>
            <person name="Scheffler B.E."/>
            <person name="Leal-Bertioli S.C."/>
            <person name="Xun X."/>
            <person name="Jackson S.A."/>
            <person name="Michelmore R."/>
            <person name="Ozias-Akins P."/>
        </authorList>
    </citation>
    <scope>NUCLEOTIDE SEQUENCE [LARGE SCALE GENOMIC DNA]</scope>
    <source>
        <strain evidence="1">cv. V14167</strain>
    </source>
</reference>